<proteinExistence type="predicted"/>
<evidence type="ECO:0000313" key="3">
    <source>
        <dbReference type="Proteomes" id="UP001597119"/>
    </source>
</evidence>
<dbReference type="AlphaFoldDB" id="A0ABD6C6H7"/>
<evidence type="ECO:0000256" key="1">
    <source>
        <dbReference type="SAM" id="MobiDB-lite"/>
    </source>
</evidence>
<dbReference type="Pfam" id="PF04402">
    <property type="entry name" value="SIMPL"/>
    <property type="match status" value="1"/>
</dbReference>
<dbReference type="Proteomes" id="UP001597119">
    <property type="component" value="Unassembled WGS sequence"/>
</dbReference>
<keyword evidence="3" id="KW-1185">Reference proteome</keyword>
<dbReference type="RefSeq" id="WP_247377634.1">
    <property type="nucleotide sequence ID" value="NZ_JALLGV010000004.1"/>
</dbReference>
<dbReference type="InterPro" id="IPR007497">
    <property type="entry name" value="SIMPL/DUF541"/>
</dbReference>
<comment type="caution">
    <text evidence="2">The sequence shown here is derived from an EMBL/GenBank/DDBJ whole genome shotgun (WGS) entry which is preliminary data.</text>
</comment>
<protein>
    <submittedName>
        <fullName evidence="2">SIMPL domain-containing protein</fullName>
    </submittedName>
</protein>
<evidence type="ECO:0000313" key="2">
    <source>
        <dbReference type="EMBL" id="MFD1585378.1"/>
    </source>
</evidence>
<gene>
    <name evidence="2" type="ORF">ACFR9U_00155</name>
</gene>
<dbReference type="PANTHER" id="PTHR34387:SF2">
    <property type="entry name" value="SLR1258 PROTEIN"/>
    <property type="match status" value="1"/>
</dbReference>
<feature type="region of interest" description="Disordered" evidence="1">
    <location>
        <begin position="30"/>
        <end position="61"/>
    </location>
</feature>
<dbReference type="Gene3D" id="3.30.70.2970">
    <property type="entry name" value="Protein of unknown function (DUF541), domain 2"/>
    <property type="match status" value="1"/>
</dbReference>
<accession>A0ABD6C6H7</accession>
<dbReference type="Gene3D" id="3.30.110.170">
    <property type="entry name" value="Protein of unknown function (DUF541), domain 1"/>
    <property type="match status" value="1"/>
</dbReference>
<reference evidence="2 3" key="1">
    <citation type="journal article" date="2019" name="Int. J. Syst. Evol. Microbiol.">
        <title>The Global Catalogue of Microorganisms (GCM) 10K type strain sequencing project: providing services to taxonomists for standard genome sequencing and annotation.</title>
        <authorList>
            <consortium name="The Broad Institute Genomics Platform"/>
            <consortium name="The Broad Institute Genome Sequencing Center for Infectious Disease"/>
            <person name="Wu L."/>
            <person name="Ma J."/>
        </authorList>
    </citation>
    <scope>NUCLEOTIDE SEQUENCE [LARGE SCALE GENOMIC DNA]</scope>
    <source>
        <strain evidence="2 3">CGMCC 1.12125</strain>
    </source>
</reference>
<name>A0ABD6C6H7_9EURY</name>
<sequence length="256" mass="26287">MRDRALPVLLAVVALVAVGTAGAALTVDSTDSTTAAPNSDVATAHSSGEQTVSVSADGSASATPDEAVVTVAVVADGDDTQAIRRDLANGSEQLRTALNYASVAGDQISTTDYRITESHRPEKSADAPRYRGVHAFEIRLEQTNATGGVVDAAADSGAEVTGVRFTLSEDTRTALRDEALQNAMADARQQADTLAAAGDLQVTGVASIDASDRNYQPVRYEADAVSAAAGGRSTTIESGDVSVSVDVRVVYNVTDA</sequence>
<organism evidence="2 3">
    <name type="scientific">Halorientalis brevis</name>
    <dbReference type="NCBI Taxonomy" id="1126241"/>
    <lineage>
        <taxon>Archaea</taxon>
        <taxon>Methanobacteriati</taxon>
        <taxon>Methanobacteriota</taxon>
        <taxon>Stenosarchaea group</taxon>
        <taxon>Halobacteria</taxon>
        <taxon>Halobacteriales</taxon>
        <taxon>Haloarculaceae</taxon>
        <taxon>Halorientalis</taxon>
    </lineage>
</organism>
<dbReference type="InterPro" id="IPR052022">
    <property type="entry name" value="26kDa_periplasmic_antigen"/>
</dbReference>
<dbReference type="PANTHER" id="PTHR34387">
    <property type="entry name" value="SLR1258 PROTEIN"/>
    <property type="match status" value="1"/>
</dbReference>
<dbReference type="EMBL" id="JBHUDJ010000001">
    <property type="protein sequence ID" value="MFD1585378.1"/>
    <property type="molecule type" value="Genomic_DNA"/>
</dbReference>